<evidence type="ECO:0000313" key="3">
    <source>
        <dbReference type="EMBL" id="KZB64783.1"/>
    </source>
</evidence>
<protein>
    <recommendedName>
        <fullName evidence="2">4'-phosphopantetheinyl transferase domain-containing protein</fullName>
    </recommendedName>
</protein>
<evidence type="ECO:0000256" key="1">
    <source>
        <dbReference type="ARBA" id="ARBA00022679"/>
    </source>
</evidence>
<proteinExistence type="predicted"/>
<dbReference type="InterPro" id="IPR008278">
    <property type="entry name" value="4-PPantetheinyl_Trfase_dom"/>
</dbReference>
<dbReference type="GO" id="GO:0000287">
    <property type="term" value="F:magnesium ion binding"/>
    <property type="evidence" value="ECO:0007669"/>
    <property type="project" value="InterPro"/>
</dbReference>
<dbReference type="EMBL" id="LPVY01000011">
    <property type="protein sequence ID" value="KZB64783.1"/>
    <property type="molecule type" value="Genomic_DNA"/>
</dbReference>
<dbReference type="Gene3D" id="3.90.470.20">
    <property type="entry name" value="4'-phosphopantetheinyl transferase domain"/>
    <property type="match status" value="1"/>
</dbReference>
<evidence type="ECO:0000313" key="4">
    <source>
        <dbReference type="Proteomes" id="UP000076335"/>
    </source>
</evidence>
<accession>A0A154L5U0</accession>
<reference evidence="3 4" key="1">
    <citation type="submission" date="2015-12" db="EMBL/GenBank/DDBJ databases">
        <title>Genome sequence of Thalassospira lucentensis MCCC 1A02072.</title>
        <authorList>
            <person name="Lu L."/>
            <person name="Lai Q."/>
            <person name="Shao Z."/>
            <person name="Qian P."/>
        </authorList>
    </citation>
    <scope>NUCLEOTIDE SEQUENCE [LARGE SCALE GENOMIC DNA]</scope>
    <source>
        <strain evidence="3 4">MCCC 1A02072</strain>
    </source>
</reference>
<dbReference type="GO" id="GO:0008897">
    <property type="term" value="F:holo-[acyl-carrier-protein] synthase activity"/>
    <property type="evidence" value="ECO:0007669"/>
    <property type="project" value="InterPro"/>
</dbReference>
<feature type="domain" description="4'-phosphopantetheinyl transferase" evidence="2">
    <location>
        <begin position="144"/>
        <end position="225"/>
    </location>
</feature>
<dbReference type="RefSeq" id="WP_062951493.1">
    <property type="nucleotide sequence ID" value="NZ_CP136684.1"/>
</dbReference>
<keyword evidence="1" id="KW-0808">Transferase</keyword>
<comment type="caution">
    <text evidence="3">The sequence shown here is derived from an EMBL/GenBank/DDBJ whole genome shotgun (WGS) entry which is preliminary data.</text>
</comment>
<dbReference type="OrthoDB" id="9808281at2"/>
<dbReference type="AlphaFoldDB" id="A0A154L5U0"/>
<evidence type="ECO:0000259" key="2">
    <source>
        <dbReference type="Pfam" id="PF01648"/>
    </source>
</evidence>
<dbReference type="Proteomes" id="UP000076335">
    <property type="component" value="Unassembled WGS sequence"/>
</dbReference>
<organism evidence="3 4">
    <name type="scientific">Thalassospira lucentensis</name>
    <dbReference type="NCBI Taxonomy" id="168935"/>
    <lineage>
        <taxon>Bacteria</taxon>
        <taxon>Pseudomonadati</taxon>
        <taxon>Pseudomonadota</taxon>
        <taxon>Alphaproteobacteria</taxon>
        <taxon>Rhodospirillales</taxon>
        <taxon>Thalassospiraceae</taxon>
        <taxon>Thalassospira</taxon>
    </lineage>
</organism>
<dbReference type="Pfam" id="PF01648">
    <property type="entry name" value="ACPS"/>
    <property type="match status" value="1"/>
</dbReference>
<gene>
    <name evidence="3" type="ORF">AUP42_18165</name>
</gene>
<dbReference type="SUPFAM" id="SSF56214">
    <property type="entry name" value="4'-phosphopantetheinyl transferase"/>
    <property type="match status" value="2"/>
</dbReference>
<dbReference type="InterPro" id="IPR037143">
    <property type="entry name" value="4-PPantetheinyl_Trfase_dom_sf"/>
</dbReference>
<sequence length="260" mass="28807">MENIRVLGTGHIDLARDDMGEVDIAIGLLRATLAHVAVCNEGEAGEDAENWLHPEELSLARRMSHDGRRTSYIAGRVAAKISLTSWLATDEPDRFWVRPGVFGQPFIDGTSAIGSGLGHKLPCVSIAHSEDASMAMAYHRAHPMGIDLAPIDEDAMPLLQAELTREELAVMAKLDLPECDAAQLLWSCKESLGKTLNTALMVPLPVFEVAELIEEPPFITIHYRNFEQFRTIACRNQTGWFTLTLPRETEITDTSWLECI</sequence>
<name>A0A154L5U0_9PROT</name>